<protein>
    <submittedName>
        <fullName evidence="1">Uncharacterized protein</fullName>
    </submittedName>
</protein>
<sequence>MSTTTPKRNADGLLQAAALEVPRPDQHHDRDLGTRVEAVRLPVSSADGMRATPSTFLVSVDCSPGAVAYLRGRVDVMRLGRQPARNYNSLIEVHNCPKASAGEAAG</sequence>
<keyword evidence="2" id="KW-1185">Reference proteome</keyword>
<accession>A0A919MQ12</accession>
<evidence type="ECO:0000313" key="2">
    <source>
        <dbReference type="Proteomes" id="UP000598174"/>
    </source>
</evidence>
<dbReference type="Proteomes" id="UP000598174">
    <property type="component" value="Unassembled WGS sequence"/>
</dbReference>
<organism evidence="1 2">
    <name type="scientific">Paractinoplanes ferrugineus</name>
    <dbReference type="NCBI Taxonomy" id="113564"/>
    <lineage>
        <taxon>Bacteria</taxon>
        <taxon>Bacillati</taxon>
        <taxon>Actinomycetota</taxon>
        <taxon>Actinomycetes</taxon>
        <taxon>Micromonosporales</taxon>
        <taxon>Micromonosporaceae</taxon>
        <taxon>Paractinoplanes</taxon>
    </lineage>
</organism>
<proteinExistence type="predicted"/>
<dbReference type="AlphaFoldDB" id="A0A919MQ12"/>
<comment type="caution">
    <text evidence="1">The sequence shown here is derived from an EMBL/GenBank/DDBJ whole genome shotgun (WGS) entry which is preliminary data.</text>
</comment>
<dbReference type="EMBL" id="BOMM01000073">
    <property type="protein sequence ID" value="GIE15857.1"/>
    <property type="molecule type" value="Genomic_DNA"/>
</dbReference>
<evidence type="ECO:0000313" key="1">
    <source>
        <dbReference type="EMBL" id="GIE15857.1"/>
    </source>
</evidence>
<gene>
    <name evidence="1" type="ORF">Afe05nite_76970</name>
</gene>
<reference evidence="1" key="1">
    <citation type="submission" date="2021-01" db="EMBL/GenBank/DDBJ databases">
        <title>Whole genome shotgun sequence of Actinoplanes ferrugineus NBRC 15555.</title>
        <authorList>
            <person name="Komaki H."/>
            <person name="Tamura T."/>
        </authorList>
    </citation>
    <scope>NUCLEOTIDE SEQUENCE</scope>
    <source>
        <strain evidence="1">NBRC 15555</strain>
    </source>
</reference>
<name>A0A919MQ12_9ACTN</name>